<dbReference type="AlphaFoldDB" id="A0A8J3ITZ4"/>
<dbReference type="Proteomes" id="UP000597444">
    <property type="component" value="Unassembled WGS sequence"/>
</dbReference>
<sequence length="90" mass="10341">MKNFFSIHTGENFVSHLAGITFLDHFCLYDQPRKTGDSALLEAFYIGSGRMSLGYLRYRKVNLILRYHKVNLNLIVLSCPGCFDSFPFVD</sequence>
<evidence type="ECO:0000313" key="1">
    <source>
        <dbReference type="EMBL" id="GHP00549.1"/>
    </source>
</evidence>
<accession>A0A8J3ITZ4</accession>
<gene>
    <name evidence="1" type="ORF">KSF_105960</name>
</gene>
<evidence type="ECO:0000313" key="2">
    <source>
        <dbReference type="Proteomes" id="UP000597444"/>
    </source>
</evidence>
<name>A0A8J3ITZ4_9CHLR</name>
<organism evidence="1 2">
    <name type="scientific">Reticulibacter mediterranei</name>
    <dbReference type="NCBI Taxonomy" id="2778369"/>
    <lineage>
        <taxon>Bacteria</taxon>
        <taxon>Bacillati</taxon>
        <taxon>Chloroflexota</taxon>
        <taxon>Ktedonobacteria</taxon>
        <taxon>Ktedonobacterales</taxon>
        <taxon>Reticulibacteraceae</taxon>
        <taxon>Reticulibacter</taxon>
    </lineage>
</organism>
<keyword evidence="2" id="KW-1185">Reference proteome</keyword>
<protein>
    <submittedName>
        <fullName evidence="1">Uncharacterized protein</fullName>
    </submittedName>
</protein>
<dbReference type="EMBL" id="BNJK01000002">
    <property type="protein sequence ID" value="GHP00549.1"/>
    <property type="molecule type" value="Genomic_DNA"/>
</dbReference>
<proteinExistence type="predicted"/>
<comment type="caution">
    <text evidence="1">The sequence shown here is derived from an EMBL/GenBank/DDBJ whole genome shotgun (WGS) entry which is preliminary data.</text>
</comment>
<reference evidence="1" key="1">
    <citation type="submission" date="2020-10" db="EMBL/GenBank/DDBJ databases">
        <title>Taxonomic study of unclassified bacteria belonging to the class Ktedonobacteria.</title>
        <authorList>
            <person name="Yabe S."/>
            <person name="Wang C.M."/>
            <person name="Zheng Y."/>
            <person name="Sakai Y."/>
            <person name="Cavaletti L."/>
            <person name="Monciardini P."/>
            <person name="Donadio S."/>
        </authorList>
    </citation>
    <scope>NUCLEOTIDE SEQUENCE</scope>
    <source>
        <strain evidence="1">ID150040</strain>
    </source>
</reference>